<feature type="non-terminal residue" evidence="2">
    <location>
        <position position="81"/>
    </location>
</feature>
<sequence length="81" mass="8923">DESTRSPMPETTEAEVTIAEEQSENDGADPRGDSSILTVDSVLITPRDRDSEVVLGDEEEMEPAGSFGTPRPETMIWENIR</sequence>
<gene>
    <name evidence="2" type="ORF">Tci_932309</name>
</gene>
<name>A0A699XPX8_TANCI</name>
<feature type="region of interest" description="Disordered" evidence="1">
    <location>
        <begin position="1"/>
        <end position="81"/>
    </location>
</feature>
<reference evidence="2" key="1">
    <citation type="journal article" date="2019" name="Sci. Rep.">
        <title>Draft genome of Tanacetum cinerariifolium, the natural source of mosquito coil.</title>
        <authorList>
            <person name="Yamashiro T."/>
            <person name="Shiraishi A."/>
            <person name="Satake H."/>
            <person name="Nakayama K."/>
        </authorList>
    </citation>
    <scope>NUCLEOTIDE SEQUENCE</scope>
</reference>
<proteinExistence type="predicted"/>
<accession>A0A699XPX8</accession>
<dbReference type="EMBL" id="BKCJ011876494">
    <property type="protein sequence ID" value="GFD60340.1"/>
    <property type="molecule type" value="Genomic_DNA"/>
</dbReference>
<evidence type="ECO:0000256" key="1">
    <source>
        <dbReference type="SAM" id="MobiDB-lite"/>
    </source>
</evidence>
<dbReference type="AlphaFoldDB" id="A0A699XPX8"/>
<protein>
    <submittedName>
        <fullName evidence="2">Uncharacterized protein</fullName>
    </submittedName>
</protein>
<comment type="caution">
    <text evidence="2">The sequence shown here is derived from an EMBL/GenBank/DDBJ whole genome shotgun (WGS) entry which is preliminary data.</text>
</comment>
<organism evidence="2">
    <name type="scientific">Tanacetum cinerariifolium</name>
    <name type="common">Dalmatian daisy</name>
    <name type="synonym">Chrysanthemum cinerariifolium</name>
    <dbReference type="NCBI Taxonomy" id="118510"/>
    <lineage>
        <taxon>Eukaryota</taxon>
        <taxon>Viridiplantae</taxon>
        <taxon>Streptophyta</taxon>
        <taxon>Embryophyta</taxon>
        <taxon>Tracheophyta</taxon>
        <taxon>Spermatophyta</taxon>
        <taxon>Magnoliopsida</taxon>
        <taxon>eudicotyledons</taxon>
        <taxon>Gunneridae</taxon>
        <taxon>Pentapetalae</taxon>
        <taxon>asterids</taxon>
        <taxon>campanulids</taxon>
        <taxon>Asterales</taxon>
        <taxon>Asteraceae</taxon>
        <taxon>Asteroideae</taxon>
        <taxon>Anthemideae</taxon>
        <taxon>Anthemidinae</taxon>
        <taxon>Tanacetum</taxon>
    </lineage>
</organism>
<feature type="compositionally biased region" description="Low complexity" evidence="1">
    <location>
        <begin position="10"/>
        <end position="20"/>
    </location>
</feature>
<evidence type="ECO:0000313" key="2">
    <source>
        <dbReference type="EMBL" id="GFD60340.1"/>
    </source>
</evidence>
<feature type="non-terminal residue" evidence="2">
    <location>
        <position position="1"/>
    </location>
</feature>